<dbReference type="Pfam" id="PF00010">
    <property type="entry name" value="HLH"/>
    <property type="match status" value="1"/>
</dbReference>
<evidence type="ECO:0000256" key="3">
    <source>
        <dbReference type="SAM" id="MobiDB-lite"/>
    </source>
</evidence>
<feature type="domain" description="BHLH" evidence="4">
    <location>
        <begin position="379"/>
        <end position="432"/>
    </location>
</feature>
<keyword evidence="1" id="KW-0238">DNA-binding</keyword>
<feature type="compositionally biased region" description="Low complexity" evidence="3">
    <location>
        <begin position="302"/>
        <end position="314"/>
    </location>
</feature>
<organism evidence="5 6">
    <name type="scientific">Powellomyces hirtus</name>
    <dbReference type="NCBI Taxonomy" id="109895"/>
    <lineage>
        <taxon>Eukaryota</taxon>
        <taxon>Fungi</taxon>
        <taxon>Fungi incertae sedis</taxon>
        <taxon>Chytridiomycota</taxon>
        <taxon>Chytridiomycota incertae sedis</taxon>
        <taxon>Chytridiomycetes</taxon>
        <taxon>Spizellomycetales</taxon>
        <taxon>Powellomycetaceae</taxon>
        <taxon>Powellomyces</taxon>
    </lineage>
</organism>
<dbReference type="PANTHER" id="PTHR10328:SF15">
    <property type="entry name" value="BHLH TRANSCRIPTION FACTOR"/>
    <property type="match status" value="1"/>
</dbReference>
<dbReference type="EMBL" id="QEAQ01000104">
    <property type="protein sequence ID" value="TPX55561.1"/>
    <property type="molecule type" value="Genomic_DNA"/>
</dbReference>
<dbReference type="GO" id="GO:0090575">
    <property type="term" value="C:RNA polymerase II transcription regulator complex"/>
    <property type="evidence" value="ECO:0007669"/>
    <property type="project" value="TreeGrafter"/>
</dbReference>
<dbReference type="PROSITE" id="PS50888">
    <property type="entry name" value="BHLH"/>
    <property type="match status" value="1"/>
</dbReference>
<feature type="compositionally biased region" description="Pro residues" evidence="3">
    <location>
        <begin position="315"/>
        <end position="329"/>
    </location>
</feature>
<feature type="compositionally biased region" description="Basic and acidic residues" evidence="3">
    <location>
        <begin position="152"/>
        <end position="166"/>
    </location>
</feature>
<keyword evidence="2" id="KW-0539">Nucleus</keyword>
<feature type="region of interest" description="Disordered" evidence="3">
    <location>
        <begin position="1"/>
        <end position="81"/>
    </location>
</feature>
<dbReference type="PANTHER" id="PTHR10328">
    <property type="entry name" value="PROTEIN MAX MYC-ASSOCIATED FACTOR X"/>
    <property type="match status" value="1"/>
</dbReference>
<dbReference type="SUPFAM" id="SSF47459">
    <property type="entry name" value="HLH, helix-loop-helix DNA-binding domain"/>
    <property type="match status" value="1"/>
</dbReference>
<evidence type="ECO:0000313" key="6">
    <source>
        <dbReference type="Proteomes" id="UP000318582"/>
    </source>
</evidence>
<dbReference type="GO" id="GO:0003700">
    <property type="term" value="F:DNA-binding transcription factor activity"/>
    <property type="evidence" value="ECO:0007669"/>
    <property type="project" value="TreeGrafter"/>
</dbReference>
<dbReference type="STRING" id="109895.A0A507DVR5"/>
<name>A0A507DVR5_9FUNG</name>
<evidence type="ECO:0000256" key="2">
    <source>
        <dbReference type="ARBA" id="ARBA00023242"/>
    </source>
</evidence>
<dbReference type="InterPro" id="IPR011598">
    <property type="entry name" value="bHLH_dom"/>
</dbReference>
<gene>
    <name evidence="5" type="ORF">PhCBS80983_g05215</name>
</gene>
<accession>A0A507DVR5</accession>
<evidence type="ECO:0000313" key="5">
    <source>
        <dbReference type="EMBL" id="TPX55561.1"/>
    </source>
</evidence>
<comment type="caution">
    <text evidence="5">The sequence shown here is derived from an EMBL/GenBank/DDBJ whole genome shotgun (WGS) entry which is preliminary data.</text>
</comment>
<feature type="compositionally biased region" description="Low complexity" evidence="3">
    <location>
        <begin position="19"/>
        <end position="55"/>
    </location>
</feature>
<dbReference type="GO" id="GO:0003677">
    <property type="term" value="F:DNA binding"/>
    <property type="evidence" value="ECO:0007669"/>
    <property type="project" value="UniProtKB-KW"/>
</dbReference>
<sequence>MLARGTYHHKQRPPPLLPLPLLTSPPLSSTSSLLSPSPSSSSTTSIHATATATAPALPPSPPTMVHSPYDYPDEYESSPDRNLTLAPIREPNPRHLYAYAHPAAAPQLELEYEHRYAAAPPRDAAAAAVGPHGHQYHPYQRTRHSIPPPPLARRDETLRIDTRDTDGYGPQRHPPRHHHLPAFDPPPESRLATTATAAAAARRRRSSMPTHTGHLPHPQRPLRAPRLPFTEPSAHTLARHTNTVTTIATLLNNEDDPPRDPTRRIHHLHTPAASPITNPRRPSLDSLLSSSSSTTPASVGQPYTPTNDNTNTIPPHSPYPTTTPKPTPPSTTTTTTHEKLTSTQQRQQHHQQPKPHLPPTLSNNNSSNSNNHPYSRSPQLRVVHKLAERKRRKEIKELFDDLKHALPQHSFESTRPSKWELLSKAVEYIASLEDARHERDQLRTILATTNPTSKPSKTEPE</sequence>
<evidence type="ECO:0000259" key="4">
    <source>
        <dbReference type="PROSITE" id="PS50888"/>
    </source>
</evidence>
<dbReference type="Gene3D" id="4.10.280.10">
    <property type="entry name" value="Helix-loop-helix DNA-binding domain"/>
    <property type="match status" value="1"/>
</dbReference>
<feature type="compositionally biased region" description="Polar residues" evidence="3">
    <location>
        <begin position="239"/>
        <end position="252"/>
    </location>
</feature>
<feature type="compositionally biased region" description="Low complexity" evidence="3">
    <location>
        <begin position="330"/>
        <end position="346"/>
    </location>
</feature>
<keyword evidence="6" id="KW-1185">Reference proteome</keyword>
<dbReference type="GO" id="GO:0045944">
    <property type="term" value="P:positive regulation of transcription by RNA polymerase II"/>
    <property type="evidence" value="ECO:0007669"/>
    <property type="project" value="TreeGrafter"/>
</dbReference>
<feature type="compositionally biased region" description="Low complexity" evidence="3">
    <location>
        <begin position="284"/>
        <end position="293"/>
    </location>
</feature>
<feature type="compositionally biased region" description="Basic residues" evidence="3">
    <location>
        <begin position="1"/>
        <end position="12"/>
    </location>
</feature>
<dbReference type="SMART" id="SM00353">
    <property type="entry name" value="HLH"/>
    <property type="match status" value="1"/>
</dbReference>
<feature type="compositionally biased region" description="Low complexity" evidence="3">
    <location>
        <begin position="359"/>
        <end position="371"/>
    </location>
</feature>
<proteinExistence type="predicted"/>
<feature type="region of interest" description="Disordered" evidence="3">
    <location>
        <begin position="128"/>
        <end position="380"/>
    </location>
</feature>
<dbReference type="AlphaFoldDB" id="A0A507DVR5"/>
<dbReference type="Proteomes" id="UP000318582">
    <property type="component" value="Unassembled WGS sequence"/>
</dbReference>
<dbReference type="GO" id="GO:0046983">
    <property type="term" value="F:protein dimerization activity"/>
    <property type="evidence" value="ECO:0007669"/>
    <property type="project" value="InterPro"/>
</dbReference>
<reference evidence="5 6" key="1">
    <citation type="journal article" date="2019" name="Sci. Rep.">
        <title>Comparative genomics of chytrid fungi reveal insights into the obligate biotrophic and pathogenic lifestyle of Synchytrium endobioticum.</title>
        <authorList>
            <person name="van de Vossenberg B.T.L.H."/>
            <person name="Warris S."/>
            <person name="Nguyen H.D.T."/>
            <person name="van Gent-Pelzer M.P.E."/>
            <person name="Joly D.L."/>
            <person name="van de Geest H.C."/>
            <person name="Bonants P.J.M."/>
            <person name="Smith D.S."/>
            <person name="Levesque C.A."/>
            <person name="van der Lee T.A.J."/>
        </authorList>
    </citation>
    <scope>NUCLEOTIDE SEQUENCE [LARGE SCALE GENOMIC DNA]</scope>
    <source>
        <strain evidence="5 6">CBS 809.83</strain>
    </source>
</reference>
<dbReference type="InterPro" id="IPR036638">
    <property type="entry name" value="HLH_DNA-bd_sf"/>
</dbReference>
<protein>
    <recommendedName>
        <fullName evidence="4">BHLH domain-containing protein</fullName>
    </recommendedName>
</protein>
<evidence type="ECO:0000256" key="1">
    <source>
        <dbReference type="ARBA" id="ARBA00023125"/>
    </source>
</evidence>